<evidence type="ECO:0000313" key="4">
    <source>
        <dbReference type="EMBL" id="MFC4244982.1"/>
    </source>
</evidence>
<organism evidence="4 5">
    <name type="scientific">Gryllotalpicola reticulitermitis</name>
    <dbReference type="NCBI Taxonomy" id="1184153"/>
    <lineage>
        <taxon>Bacteria</taxon>
        <taxon>Bacillati</taxon>
        <taxon>Actinomycetota</taxon>
        <taxon>Actinomycetes</taxon>
        <taxon>Micrococcales</taxon>
        <taxon>Microbacteriaceae</taxon>
        <taxon>Gryllotalpicola</taxon>
    </lineage>
</organism>
<gene>
    <name evidence="4" type="ORF">ACFOYW_16560</name>
</gene>
<dbReference type="EMBL" id="JBHSCN010000016">
    <property type="protein sequence ID" value="MFC4244982.1"/>
    <property type="molecule type" value="Genomic_DNA"/>
</dbReference>
<dbReference type="InterPro" id="IPR008201">
    <property type="entry name" value="HepT-like"/>
</dbReference>
<evidence type="ECO:0000256" key="3">
    <source>
        <dbReference type="ARBA" id="ARBA00022801"/>
    </source>
</evidence>
<name>A0ABV8QAJ9_9MICO</name>
<evidence type="ECO:0000313" key="5">
    <source>
        <dbReference type="Proteomes" id="UP001595900"/>
    </source>
</evidence>
<keyword evidence="5" id="KW-1185">Reference proteome</keyword>
<evidence type="ECO:0000256" key="1">
    <source>
        <dbReference type="ARBA" id="ARBA00022649"/>
    </source>
</evidence>
<dbReference type="Pfam" id="PF01934">
    <property type="entry name" value="HepT-like"/>
    <property type="match status" value="1"/>
</dbReference>
<protein>
    <submittedName>
        <fullName evidence="4">DUF86 domain-containing protein</fullName>
    </submittedName>
</protein>
<dbReference type="RefSeq" id="WP_390231510.1">
    <property type="nucleotide sequence ID" value="NZ_JBHSCN010000016.1"/>
</dbReference>
<dbReference type="Proteomes" id="UP001595900">
    <property type="component" value="Unassembled WGS sequence"/>
</dbReference>
<keyword evidence="1" id="KW-1277">Toxin-antitoxin system</keyword>
<evidence type="ECO:0000256" key="2">
    <source>
        <dbReference type="ARBA" id="ARBA00022722"/>
    </source>
</evidence>
<sequence>MTPDDAEAILALADEVSVGVELGIDEKAFRSDWRARYAAERVVERVFQAATDLPEWMLTKYFGGDGFRALRGMRNRLAHNYLGVDEEILWESVSHDLPGVQSRLAADAREARALIDALLGQYSVASEAWDRDHLGPVVDNNE</sequence>
<keyword evidence="2" id="KW-0540">Nuclease</keyword>
<reference evidence="5" key="1">
    <citation type="journal article" date="2019" name="Int. J. Syst. Evol. Microbiol.">
        <title>The Global Catalogue of Microorganisms (GCM) 10K type strain sequencing project: providing services to taxonomists for standard genome sequencing and annotation.</title>
        <authorList>
            <consortium name="The Broad Institute Genomics Platform"/>
            <consortium name="The Broad Institute Genome Sequencing Center for Infectious Disease"/>
            <person name="Wu L."/>
            <person name="Ma J."/>
        </authorList>
    </citation>
    <scope>NUCLEOTIDE SEQUENCE [LARGE SCALE GENOMIC DNA]</scope>
    <source>
        <strain evidence="5">CGMCC 1.10363</strain>
    </source>
</reference>
<comment type="caution">
    <text evidence="4">The sequence shown here is derived from an EMBL/GenBank/DDBJ whole genome shotgun (WGS) entry which is preliminary data.</text>
</comment>
<keyword evidence="3" id="KW-0378">Hydrolase</keyword>
<proteinExistence type="predicted"/>
<accession>A0ABV8QAJ9</accession>